<keyword evidence="5" id="KW-1185">Reference proteome</keyword>
<sequence length="150" mass="16500">MRPLLLLSALLLTLVCFSQDKNSYDSVLAKKWGADQYGMKQYVMAFLKKGSKTVDSSQRNQLIQGHLKNIGRLAKEGKLLLAGPFLDNGDLAGIFIFNVTTVEEAKNLVATDPAVKAGIFDMELHPWYGSAALMQVATLHRSVQKTSITD</sequence>
<dbReference type="SUPFAM" id="SSF54909">
    <property type="entry name" value="Dimeric alpha+beta barrel"/>
    <property type="match status" value="1"/>
</dbReference>
<evidence type="ECO:0000313" key="4">
    <source>
        <dbReference type="EMBL" id="SHE98918.1"/>
    </source>
</evidence>
<reference evidence="4 5" key="1">
    <citation type="submission" date="2016-11" db="EMBL/GenBank/DDBJ databases">
        <authorList>
            <person name="Jaros S."/>
            <person name="Januszkiewicz K."/>
            <person name="Wedrychowicz H."/>
        </authorList>
    </citation>
    <scope>NUCLEOTIDE SEQUENCE [LARGE SCALE GENOMIC DNA]</scope>
    <source>
        <strain evidence="4 5">DSM 18119</strain>
    </source>
</reference>
<evidence type="ECO:0000259" key="3">
    <source>
        <dbReference type="Pfam" id="PF03795"/>
    </source>
</evidence>
<dbReference type="Gene3D" id="3.30.70.1060">
    <property type="entry name" value="Dimeric alpha+beta barrel"/>
    <property type="match status" value="1"/>
</dbReference>
<organism evidence="4 5">
    <name type="scientific">Flavisolibacter ginsengisoli DSM 18119</name>
    <dbReference type="NCBI Taxonomy" id="1121884"/>
    <lineage>
        <taxon>Bacteria</taxon>
        <taxon>Pseudomonadati</taxon>
        <taxon>Bacteroidota</taxon>
        <taxon>Chitinophagia</taxon>
        <taxon>Chitinophagales</taxon>
        <taxon>Chitinophagaceae</taxon>
        <taxon>Flavisolibacter</taxon>
    </lineage>
</organism>
<proteinExistence type="inferred from homology"/>
<dbReference type="RefSeq" id="WP_072834759.1">
    <property type="nucleotide sequence ID" value="NZ_FQUU01000005.1"/>
</dbReference>
<accession>A0A1M4XZQ7</accession>
<feature type="chain" id="PRO_5013064517" evidence="2">
    <location>
        <begin position="19"/>
        <end position="150"/>
    </location>
</feature>
<dbReference type="Pfam" id="PF03795">
    <property type="entry name" value="YCII"/>
    <property type="match status" value="1"/>
</dbReference>
<dbReference type="Proteomes" id="UP000184048">
    <property type="component" value="Unassembled WGS sequence"/>
</dbReference>
<dbReference type="InterPro" id="IPR005545">
    <property type="entry name" value="YCII"/>
</dbReference>
<name>A0A1M4XZQ7_9BACT</name>
<dbReference type="InterPro" id="IPR011008">
    <property type="entry name" value="Dimeric_a/b-barrel"/>
</dbReference>
<comment type="similarity">
    <text evidence="1">Belongs to the YciI family.</text>
</comment>
<feature type="signal peptide" evidence="2">
    <location>
        <begin position="1"/>
        <end position="18"/>
    </location>
</feature>
<evidence type="ECO:0000256" key="1">
    <source>
        <dbReference type="ARBA" id="ARBA00007689"/>
    </source>
</evidence>
<dbReference type="EMBL" id="FQUU01000005">
    <property type="protein sequence ID" value="SHE98918.1"/>
    <property type="molecule type" value="Genomic_DNA"/>
</dbReference>
<evidence type="ECO:0000256" key="2">
    <source>
        <dbReference type="SAM" id="SignalP"/>
    </source>
</evidence>
<dbReference type="STRING" id="1121884.SAMN02745131_01540"/>
<feature type="domain" description="YCII-related" evidence="3">
    <location>
        <begin position="51"/>
        <end position="127"/>
    </location>
</feature>
<evidence type="ECO:0000313" key="5">
    <source>
        <dbReference type="Proteomes" id="UP000184048"/>
    </source>
</evidence>
<keyword evidence="2" id="KW-0732">Signal</keyword>
<gene>
    <name evidence="4" type="ORF">SAMN02745131_01540</name>
</gene>
<protein>
    <submittedName>
        <fullName evidence="4">Uncharacterized conserved protein YciI, contains a putative active-site phosphohistidine</fullName>
    </submittedName>
</protein>
<dbReference type="AlphaFoldDB" id="A0A1M4XZQ7"/>
<dbReference type="OrthoDB" id="8481699at2"/>